<dbReference type="Proteomes" id="UP001501705">
    <property type="component" value="Unassembled WGS sequence"/>
</dbReference>
<accession>A0ABN2E2C5</accession>
<evidence type="ECO:0000313" key="1">
    <source>
        <dbReference type="EMBL" id="GAA1594155.1"/>
    </source>
</evidence>
<keyword evidence="2" id="KW-1185">Reference proteome</keyword>
<dbReference type="EMBL" id="BAAAPH010000022">
    <property type="protein sequence ID" value="GAA1594155.1"/>
    <property type="molecule type" value="Genomic_DNA"/>
</dbReference>
<sequence>MGLSDWIEEHPTVVGAGGVTISDDLAMVDVYWKGTVPPDLQSLAKAQPAAVAFRSAAYSNDELSATAQMLLDSFRGVLTSAGPSQDWSGVVVNFIWDGAWNSGSASSVYRAAAPVLNMRIWLSGGISGVAVYQRYIRYLNRYYSLGSAQPRVGPAFIFMESVTGTGCGTGGCGGVFQPGDSGASVFRYTSNGQKEVFGFLSASFGAHATFCDTANKRPDKSCAFSYPYGYAVNALDALASMGLHAKVG</sequence>
<proteinExistence type="predicted"/>
<name>A0ABN2E2C5_9ACTN</name>
<gene>
    <name evidence="1" type="ORF">GCM10009804_58430</name>
</gene>
<protein>
    <submittedName>
        <fullName evidence="1">Uncharacterized protein</fullName>
    </submittedName>
</protein>
<reference evidence="1 2" key="1">
    <citation type="journal article" date="2019" name="Int. J. Syst. Evol. Microbiol.">
        <title>The Global Catalogue of Microorganisms (GCM) 10K type strain sequencing project: providing services to taxonomists for standard genome sequencing and annotation.</title>
        <authorList>
            <consortium name="The Broad Institute Genomics Platform"/>
            <consortium name="The Broad Institute Genome Sequencing Center for Infectious Disease"/>
            <person name="Wu L."/>
            <person name="Ma J."/>
        </authorList>
    </citation>
    <scope>NUCLEOTIDE SEQUENCE [LARGE SCALE GENOMIC DNA]</scope>
    <source>
        <strain evidence="1 2">JCM 15572</strain>
    </source>
</reference>
<comment type="caution">
    <text evidence="1">The sequence shown here is derived from an EMBL/GenBank/DDBJ whole genome shotgun (WGS) entry which is preliminary data.</text>
</comment>
<evidence type="ECO:0000313" key="2">
    <source>
        <dbReference type="Proteomes" id="UP001501705"/>
    </source>
</evidence>
<organism evidence="1 2">
    <name type="scientific">Kribbella hippodromi</name>
    <dbReference type="NCBI Taxonomy" id="434347"/>
    <lineage>
        <taxon>Bacteria</taxon>
        <taxon>Bacillati</taxon>
        <taxon>Actinomycetota</taxon>
        <taxon>Actinomycetes</taxon>
        <taxon>Propionibacteriales</taxon>
        <taxon>Kribbellaceae</taxon>
        <taxon>Kribbella</taxon>
    </lineage>
</organism>